<dbReference type="EMBL" id="FLQX01000144">
    <property type="protein sequence ID" value="SBT08901.1"/>
    <property type="molecule type" value="Genomic_DNA"/>
</dbReference>
<feature type="compositionally biased region" description="Low complexity" evidence="1">
    <location>
        <begin position="69"/>
        <end position="80"/>
    </location>
</feature>
<name>A0A1A8XW06_9PROT</name>
<dbReference type="STRING" id="1860102.ACCAA_650022"/>
<feature type="region of interest" description="Disordered" evidence="1">
    <location>
        <begin position="69"/>
        <end position="100"/>
    </location>
</feature>
<accession>A0A1A8XW06</accession>
<proteinExistence type="predicted"/>
<organism evidence="2 3">
    <name type="scientific">Candidatus Accumulibacter aalborgensis</name>
    <dbReference type="NCBI Taxonomy" id="1860102"/>
    <lineage>
        <taxon>Bacteria</taxon>
        <taxon>Pseudomonadati</taxon>
        <taxon>Pseudomonadota</taxon>
        <taxon>Betaproteobacteria</taxon>
        <taxon>Candidatus Accumulibacter</taxon>
    </lineage>
</organism>
<dbReference type="Proteomes" id="UP000199169">
    <property type="component" value="Unassembled WGS sequence"/>
</dbReference>
<dbReference type="Gene3D" id="3.20.20.140">
    <property type="entry name" value="Metal-dependent hydrolases"/>
    <property type="match status" value="1"/>
</dbReference>
<evidence type="ECO:0000313" key="2">
    <source>
        <dbReference type="EMBL" id="SBT08901.1"/>
    </source>
</evidence>
<evidence type="ECO:0000256" key="1">
    <source>
        <dbReference type="SAM" id="MobiDB-lite"/>
    </source>
</evidence>
<reference evidence="2 3" key="1">
    <citation type="submission" date="2016-06" db="EMBL/GenBank/DDBJ databases">
        <authorList>
            <person name="Kjaerup R.B."/>
            <person name="Dalgaard T.S."/>
            <person name="Juul-Madsen H.R."/>
        </authorList>
    </citation>
    <scope>NUCLEOTIDE SEQUENCE [LARGE SCALE GENOMIC DNA]</scope>
    <source>
        <strain evidence="2">3</strain>
    </source>
</reference>
<evidence type="ECO:0000313" key="3">
    <source>
        <dbReference type="Proteomes" id="UP000199169"/>
    </source>
</evidence>
<dbReference type="Pfam" id="PF12228">
    <property type="entry name" value="DUF3604"/>
    <property type="match status" value="1"/>
</dbReference>
<evidence type="ECO:0008006" key="4">
    <source>
        <dbReference type="Google" id="ProtNLM"/>
    </source>
</evidence>
<protein>
    <recommendedName>
        <fullName evidence="4">DUF3604 domain-containing protein</fullName>
    </recommendedName>
</protein>
<keyword evidence="3" id="KW-1185">Reference proteome</keyword>
<dbReference type="InterPro" id="IPR022028">
    <property type="entry name" value="DUF3604"/>
</dbReference>
<dbReference type="AlphaFoldDB" id="A0A1A8XW06"/>
<sequence>MYPMWRKTPREMGSSVVARQQLFLNEANIVRSHVFVTPLAVIALALLGACQQKESAPAAQKMSAADAGAKQAAGTVQPAAAPAPAPQPNLERNPERNPERNAYFGETHIHTSWSVDAWVMGNRITGPGDAYKYAQGETIKHPMGFDIKIDTPMDFMGVTDHSEYVGVTKQANTPGSYVSTLPAAQPMIMQDPNNKEEQNRVFTYLLSLASKPPVKAFMDPKITATVWKENTKVADENNHPGKFTTFCSYEWTSMPGNRNLHRNVFFRACDKVPDYPFSSLDSTRPTDLWNWMDAQRKSGNEVLAISHNANVSDGWMYPVDVDNTTGRPIDAAWAAARDRNERLVEIKQGKGQSETHPLLSPNDEFAGYELYEALLGLPADVGRIDRITGSYGRQALKDGIAMQDVRGYNPYKFGFGAASDSHNTGSPYRQDNFYGLHADADGTVERRLAGVLIGGTMDVRLENPGGLTGVWAEENTRASLWDAMYRKETFGVSGPHIKLRIFGGWGYGNDILKAGDWVKQSYAGGVPMGADLPPMPAGGKGTAPKFVVWAVKDPTSGNLDRIQVIKGWTQNGQSFEKVFDVAWSGDRKPDKWSGRVPAMRSTVDLEKATYTNDVGSAELKTVWTDPEFDASQHAFYYARVLEIPTPRWTLIQAVKSGLPPPDVVPLTGQERAWSSPIWYAPSADARQNAPAGTTVTELKKKGINALTDAQLKALIVGKAFWMRNNVTGEQFSQNFTTEGQTIVFRVGANATMPSAFGNVERDGYRGTTSAYRIEGGKLVIPVSQDPYSFTFYKVGDTYYAARSNEFGYANYEIIPAPQIAANPLTALSNQFSIELGLTEEQKKQIVPILQQEIKQLGVLKKDATLSGVKKVEALRKLGVSFDEKISPLLKPEQQQKFQTMREQMRRRIIAEASETALQKVKSQASAMFSDVHN</sequence>
<gene>
    <name evidence="2" type="ORF">ACCAA_650022</name>
</gene>